<organism evidence="5">
    <name type="scientific">Oryza brachyantha</name>
    <name type="common">malo sina</name>
    <dbReference type="NCBI Taxonomy" id="4533"/>
    <lineage>
        <taxon>Eukaryota</taxon>
        <taxon>Viridiplantae</taxon>
        <taxon>Streptophyta</taxon>
        <taxon>Embryophyta</taxon>
        <taxon>Tracheophyta</taxon>
        <taxon>Spermatophyta</taxon>
        <taxon>Magnoliopsida</taxon>
        <taxon>Liliopsida</taxon>
        <taxon>Poales</taxon>
        <taxon>Poaceae</taxon>
        <taxon>BOP clade</taxon>
        <taxon>Oryzoideae</taxon>
        <taxon>Oryzeae</taxon>
        <taxon>Oryzinae</taxon>
        <taxon>Oryza</taxon>
    </lineage>
</organism>
<dbReference type="SUPFAM" id="SSF52540">
    <property type="entry name" value="P-loop containing nucleoside triphosphate hydrolases"/>
    <property type="match status" value="1"/>
</dbReference>
<evidence type="ECO:0000256" key="2">
    <source>
        <dbReference type="SAM" id="MobiDB-lite"/>
    </source>
</evidence>
<dbReference type="Pfam" id="PF08423">
    <property type="entry name" value="Rad51"/>
    <property type="match status" value="1"/>
</dbReference>
<dbReference type="InterPro" id="IPR013087">
    <property type="entry name" value="Znf_C2H2_type"/>
</dbReference>
<dbReference type="PANTHER" id="PTHR46487:SF1">
    <property type="entry name" value="DNA REPAIR PROTEIN XRCC3"/>
    <property type="match status" value="1"/>
</dbReference>
<dbReference type="InterPro" id="IPR013632">
    <property type="entry name" value="Rad51_C"/>
</dbReference>
<name>J3LDX1_ORYBR</name>
<evidence type="ECO:0000313" key="6">
    <source>
        <dbReference type="Proteomes" id="UP000006038"/>
    </source>
</evidence>
<dbReference type="PROSITE" id="PS00028">
    <property type="entry name" value="ZINC_FINGER_C2H2_1"/>
    <property type="match status" value="1"/>
</dbReference>
<dbReference type="OMA" id="HEEVWQA"/>
<dbReference type="GO" id="GO:0000400">
    <property type="term" value="F:four-way junction DNA binding"/>
    <property type="evidence" value="ECO:0007669"/>
    <property type="project" value="TreeGrafter"/>
</dbReference>
<evidence type="ECO:0008006" key="7">
    <source>
        <dbReference type="Google" id="ProtNLM"/>
    </source>
</evidence>
<dbReference type="PRINTS" id="PR01874">
    <property type="entry name" value="DNAREPAIRADA"/>
</dbReference>
<reference evidence="5" key="1">
    <citation type="submission" date="2013-04" db="UniProtKB">
        <authorList>
            <consortium name="EnsemblPlants"/>
        </authorList>
    </citation>
    <scope>IDENTIFICATION</scope>
</reference>
<dbReference type="GO" id="GO:0005524">
    <property type="term" value="F:ATP binding"/>
    <property type="evidence" value="ECO:0007669"/>
    <property type="project" value="InterPro"/>
</dbReference>
<dbReference type="GO" id="GO:0005657">
    <property type="term" value="C:replication fork"/>
    <property type="evidence" value="ECO:0007669"/>
    <property type="project" value="TreeGrafter"/>
</dbReference>
<dbReference type="InterPro" id="IPR027417">
    <property type="entry name" value="P-loop_NTPase"/>
</dbReference>
<dbReference type="GO" id="GO:0045003">
    <property type="term" value="P:double-strand break repair via synthesis-dependent strand annealing"/>
    <property type="evidence" value="ECO:0007669"/>
    <property type="project" value="TreeGrafter"/>
</dbReference>
<dbReference type="InterPro" id="IPR020588">
    <property type="entry name" value="RecA_ATP-bd"/>
</dbReference>
<proteinExistence type="predicted"/>
<dbReference type="PROSITE" id="PS50157">
    <property type="entry name" value="ZINC_FINGER_C2H2_2"/>
    <property type="match status" value="1"/>
</dbReference>
<dbReference type="PANTHER" id="PTHR46487">
    <property type="entry name" value="DNA REPAIR PROTEIN XRCC3"/>
    <property type="match status" value="1"/>
</dbReference>
<dbReference type="STRING" id="4533.J3LDX1"/>
<feature type="domain" description="C2H2-type" evidence="3">
    <location>
        <begin position="371"/>
        <end position="398"/>
    </location>
</feature>
<protein>
    <recommendedName>
        <fullName evidence="7">C2H2-type domain-containing protein</fullName>
    </recommendedName>
</protein>
<feature type="domain" description="RecA family profile 1" evidence="4">
    <location>
        <begin position="35"/>
        <end position="207"/>
    </location>
</feature>
<dbReference type="FunFam" id="3.40.50.300:FF:001604">
    <property type="entry name" value="DNA repair protein XRCC3"/>
    <property type="match status" value="1"/>
</dbReference>
<feature type="compositionally biased region" description="Low complexity" evidence="2">
    <location>
        <begin position="1"/>
        <end position="18"/>
    </location>
</feature>
<dbReference type="GO" id="GO:0090656">
    <property type="term" value="P:t-circle formation"/>
    <property type="evidence" value="ECO:0007669"/>
    <property type="project" value="TreeGrafter"/>
</dbReference>
<dbReference type="GO" id="GO:0071140">
    <property type="term" value="P:resolution of mitotic recombination intermediates"/>
    <property type="evidence" value="ECO:0007669"/>
    <property type="project" value="TreeGrafter"/>
</dbReference>
<evidence type="ECO:0000256" key="1">
    <source>
        <dbReference type="PROSITE-ProRule" id="PRU00042"/>
    </source>
</evidence>
<dbReference type="AlphaFoldDB" id="J3LDX1"/>
<feature type="region of interest" description="Disordered" evidence="2">
    <location>
        <begin position="1"/>
        <end position="23"/>
    </location>
</feature>
<dbReference type="EnsemblPlants" id="OB02G28380.1">
    <property type="protein sequence ID" value="OB02G28380.1"/>
    <property type="gene ID" value="OB02G28380"/>
</dbReference>
<accession>J3LDX1</accession>
<dbReference type="GO" id="GO:0000722">
    <property type="term" value="P:telomere maintenance via recombination"/>
    <property type="evidence" value="ECO:0007669"/>
    <property type="project" value="TreeGrafter"/>
</dbReference>
<dbReference type="PROSITE" id="PS50162">
    <property type="entry name" value="RECA_2"/>
    <property type="match status" value="1"/>
</dbReference>
<dbReference type="Proteomes" id="UP000006038">
    <property type="component" value="Unassembled WGS sequence"/>
</dbReference>
<dbReference type="GO" id="GO:0033065">
    <property type="term" value="C:Rad51C-XRCC3 complex"/>
    <property type="evidence" value="ECO:0007669"/>
    <property type="project" value="TreeGrafter"/>
</dbReference>
<keyword evidence="1" id="KW-0479">Metal-binding</keyword>
<dbReference type="Gene3D" id="3.40.50.300">
    <property type="entry name" value="P-loop containing nucleotide triphosphate hydrolases"/>
    <property type="match status" value="1"/>
</dbReference>
<dbReference type="HOGENOM" id="CLU_564276_0_0_1"/>
<keyword evidence="6" id="KW-1185">Reference proteome</keyword>
<dbReference type="Gramene" id="OB02G28380.1">
    <property type="protein sequence ID" value="OB02G28380.1"/>
    <property type="gene ID" value="OB02G28380"/>
</dbReference>
<evidence type="ECO:0000259" key="3">
    <source>
        <dbReference type="PROSITE" id="PS50157"/>
    </source>
</evidence>
<sequence>MRPAAPARHPSASSSSYRQQEPRAENPLLLLPSSRAAKLSLGCPVLDRLLSGGLPAASVIEIAGESASGKTQLCLQLALLAPLSPLSASCLFLHSDLPFPLRRLRGLAPKSRPDLLDHVLVAAPHPPPDLISLLSRAQRLLDHPGGSPRRLPVRLILIDSIASLFRADFDASPADLKRRSALFFRISAKLKELAHRHQCVVVVTNQVVDVVEGEAGNTVAWSSGRRVSPALGLAWANCVNTRLFLTRDADGSVNTRRMKVAFAPHLPERACEFVIRRDGVFGVEPSESYYTVMGDMLVHSGNKKSTCLACKASYPKSKNILTRRKSKQCVRCMIICKMVQLKFMDEQMDNEELNLSLSLQPSYPSRFRAEFLCCYCPKRFWSSQALGGHQNAHKLQRNLAKRNREAFLAISQRKGANAGIEDGSSAESACKISGGKKHHEEVWQALQGSSGSSSSSGTVMHKDIKQDVQDEDLSNGMVDLSLKL</sequence>
<evidence type="ECO:0000313" key="5">
    <source>
        <dbReference type="EnsemblPlants" id="OB02G28380.1"/>
    </source>
</evidence>
<keyword evidence="1" id="KW-0862">Zinc</keyword>
<dbReference type="eggNOG" id="KOG1564">
    <property type="taxonomic scope" value="Eukaryota"/>
</dbReference>
<evidence type="ECO:0000259" key="4">
    <source>
        <dbReference type="PROSITE" id="PS50162"/>
    </source>
</evidence>
<dbReference type="GO" id="GO:0140664">
    <property type="term" value="F:ATP-dependent DNA damage sensor activity"/>
    <property type="evidence" value="ECO:0007669"/>
    <property type="project" value="InterPro"/>
</dbReference>
<dbReference type="GO" id="GO:0008270">
    <property type="term" value="F:zinc ion binding"/>
    <property type="evidence" value="ECO:0007669"/>
    <property type="project" value="UniProtKB-KW"/>
</dbReference>
<keyword evidence="1" id="KW-0863">Zinc-finger</keyword>